<dbReference type="Pfam" id="PF00089">
    <property type="entry name" value="Trypsin"/>
    <property type="match status" value="1"/>
</dbReference>
<dbReference type="GO" id="GO:0006508">
    <property type="term" value="P:proteolysis"/>
    <property type="evidence" value="ECO:0007669"/>
    <property type="project" value="InterPro"/>
</dbReference>
<dbReference type="InParanoid" id="E9GRN7"/>
<organism evidence="3 4">
    <name type="scientific">Daphnia pulex</name>
    <name type="common">Water flea</name>
    <dbReference type="NCBI Taxonomy" id="6669"/>
    <lineage>
        <taxon>Eukaryota</taxon>
        <taxon>Metazoa</taxon>
        <taxon>Ecdysozoa</taxon>
        <taxon>Arthropoda</taxon>
        <taxon>Crustacea</taxon>
        <taxon>Branchiopoda</taxon>
        <taxon>Diplostraca</taxon>
        <taxon>Cladocera</taxon>
        <taxon>Anomopoda</taxon>
        <taxon>Daphniidae</taxon>
        <taxon>Daphnia</taxon>
    </lineage>
</organism>
<dbReference type="OrthoDB" id="93664at2759"/>
<proteinExistence type="predicted"/>
<reference evidence="3 4" key="1">
    <citation type="journal article" date="2011" name="Science">
        <title>The ecoresponsive genome of Daphnia pulex.</title>
        <authorList>
            <person name="Colbourne J.K."/>
            <person name="Pfrender M.E."/>
            <person name="Gilbert D."/>
            <person name="Thomas W.K."/>
            <person name="Tucker A."/>
            <person name="Oakley T.H."/>
            <person name="Tokishita S."/>
            <person name="Aerts A."/>
            <person name="Arnold G.J."/>
            <person name="Basu M.K."/>
            <person name="Bauer D.J."/>
            <person name="Caceres C.E."/>
            <person name="Carmel L."/>
            <person name="Casola C."/>
            <person name="Choi J.H."/>
            <person name="Detter J.C."/>
            <person name="Dong Q."/>
            <person name="Dusheyko S."/>
            <person name="Eads B.D."/>
            <person name="Frohlich T."/>
            <person name="Geiler-Samerotte K.A."/>
            <person name="Gerlach D."/>
            <person name="Hatcher P."/>
            <person name="Jogdeo S."/>
            <person name="Krijgsveld J."/>
            <person name="Kriventseva E.V."/>
            <person name="Kultz D."/>
            <person name="Laforsch C."/>
            <person name="Lindquist E."/>
            <person name="Lopez J."/>
            <person name="Manak J.R."/>
            <person name="Muller J."/>
            <person name="Pangilinan J."/>
            <person name="Patwardhan R.P."/>
            <person name="Pitluck S."/>
            <person name="Pritham E.J."/>
            <person name="Rechtsteiner A."/>
            <person name="Rho M."/>
            <person name="Rogozin I.B."/>
            <person name="Sakarya O."/>
            <person name="Salamov A."/>
            <person name="Schaack S."/>
            <person name="Shapiro H."/>
            <person name="Shiga Y."/>
            <person name="Skalitzky C."/>
            <person name="Smith Z."/>
            <person name="Souvorov A."/>
            <person name="Sung W."/>
            <person name="Tang Z."/>
            <person name="Tsuchiya D."/>
            <person name="Tu H."/>
            <person name="Vos H."/>
            <person name="Wang M."/>
            <person name="Wolf Y.I."/>
            <person name="Yamagata H."/>
            <person name="Yamada T."/>
            <person name="Ye Y."/>
            <person name="Shaw J.R."/>
            <person name="Andrews J."/>
            <person name="Crease T.J."/>
            <person name="Tang H."/>
            <person name="Lucas S.M."/>
            <person name="Robertson H.M."/>
            <person name="Bork P."/>
            <person name="Koonin E.V."/>
            <person name="Zdobnov E.M."/>
            <person name="Grigoriev I.V."/>
            <person name="Lynch M."/>
            <person name="Boore J.L."/>
        </authorList>
    </citation>
    <scope>NUCLEOTIDE SEQUENCE [LARGE SCALE GENOMIC DNA]</scope>
</reference>
<evidence type="ECO:0000313" key="4">
    <source>
        <dbReference type="Proteomes" id="UP000000305"/>
    </source>
</evidence>
<evidence type="ECO:0000259" key="2">
    <source>
        <dbReference type="Pfam" id="PF00089"/>
    </source>
</evidence>
<evidence type="ECO:0000256" key="1">
    <source>
        <dbReference type="SAM" id="MobiDB-lite"/>
    </source>
</evidence>
<dbReference type="AlphaFoldDB" id="E9GRN7"/>
<sequence length="65" mass="6799">MLCASAPGKDTCQGDSRDSGGSIIVTGVLVGTTSWGSGCADSRKSNSKMNEDNERVSDCDTYYIT</sequence>
<dbReference type="InterPro" id="IPR001254">
    <property type="entry name" value="Trypsin_dom"/>
</dbReference>
<dbReference type="FunFam" id="2.40.10.10:FF:000664">
    <property type="match status" value="1"/>
</dbReference>
<dbReference type="Proteomes" id="UP000000305">
    <property type="component" value="Unassembled WGS sequence"/>
</dbReference>
<dbReference type="HOGENOM" id="CLU_2851945_0_0_1"/>
<keyword evidence="4" id="KW-1185">Reference proteome</keyword>
<feature type="domain" description="Peptidase S1" evidence="2">
    <location>
        <begin position="1"/>
        <end position="44"/>
    </location>
</feature>
<dbReference type="InterPro" id="IPR043504">
    <property type="entry name" value="Peptidase_S1_PA_chymotrypsin"/>
</dbReference>
<dbReference type="SUPFAM" id="SSF50494">
    <property type="entry name" value="Trypsin-like serine proteases"/>
    <property type="match status" value="1"/>
</dbReference>
<name>E9GRN7_DAPPU</name>
<dbReference type="PhylomeDB" id="E9GRN7"/>
<dbReference type="Gene3D" id="2.40.10.10">
    <property type="entry name" value="Trypsin-like serine proteases"/>
    <property type="match status" value="1"/>
</dbReference>
<dbReference type="GO" id="GO:0004252">
    <property type="term" value="F:serine-type endopeptidase activity"/>
    <property type="evidence" value="ECO:0007669"/>
    <property type="project" value="InterPro"/>
</dbReference>
<dbReference type="EMBL" id="GL732560">
    <property type="protein sequence ID" value="EFX77880.1"/>
    <property type="molecule type" value="Genomic_DNA"/>
</dbReference>
<protein>
    <recommendedName>
        <fullName evidence="2">Peptidase S1 domain-containing protein</fullName>
    </recommendedName>
</protein>
<feature type="region of interest" description="Disordered" evidence="1">
    <location>
        <begin position="1"/>
        <end position="65"/>
    </location>
</feature>
<feature type="compositionally biased region" description="Basic and acidic residues" evidence="1">
    <location>
        <begin position="41"/>
        <end position="58"/>
    </location>
</feature>
<gene>
    <name evidence="3" type="ORF">DAPPUDRAFT_247046</name>
</gene>
<evidence type="ECO:0000313" key="3">
    <source>
        <dbReference type="EMBL" id="EFX77880.1"/>
    </source>
</evidence>
<accession>E9GRN7</accession>
<dbReference type="KEGG" id="dpx:DAPPUDRAFT_247046"/>
<dbReference type="InterPro" id="IPR009003">
    <property type="entry name" value="Peptidase_S1_PA"/>
</dbReference>